<dbReference type="InterPro" id="IPR025476">
    <property type="entry name" value="Helitron_helicase-like"/>
</dbReference>
<proteinExistence type="predicted"/>
<feature type="domain" description="Helitron helicase-like" evidence="1">
    <location>
        <begin position="38"/>
        <end position="106"/>
    </location>
</feature>
<dbReference type="Proteomes" id="UP000198211">
    <property type="component" value="Unassembled WGS sequence"/>
</dbReference>
<organism evidence="2 3">
    <name type="scientific">Phytophthora megakarya</name>
    <dbReference type="NCBI Taxonomy" id="4795"/>
    <lineage>
        <taxon>Eukaryota</taxon>
        <taxon>Sar</taxon>
        <taxon>Stramenopiles</taxon>
        <taxon>Oomycota</taxon>
        <taxon>Peronosporomycetes</taxon>
        <taxon>Peronosporales</taxon>
        <taxon>Peronosporaceae</taxon>
        <taxon>Phytophthora</taxon>
    </lineage>
</organism>
<gene>
    <name evidence="2" type="ORF">PHMEG_00031412</name>
</gene>
<dbReference type="EMBL" id="NBNE01009919">
    <property type="protein sequence ID" value="OWY97939.1"/>
    <property type="molecule type" value="Genomic_DNA"/>
</dbReference>
<evidence type="ECO:0000313" key="2">
    <source>
        <dbReference type="EMBL" id="OWY97939.1"/>
    </source>
</evidence>
<dbReference type="OrthoDB" id="124644at2759"/>
<dbReference type="Pfam" id="PF14214">
    <property type="entry name" value="Helitron_like_N"/>
    <property type="match status" value="1"/>
</dbReference>
<evidence type="ECO:0000313" key="3">
    <source>
        <dbReference type="Proteomes" id="UP000198211"/>
    </source>
</evidence>
<evidence type="ECO:0000259" key="1">
    <source>
        <dbReference type="Pfam" id="PF14214"/>
    </source>
</evidence>
<comment type="caution">
    <text evidence="2">The sequence shown here is derived from an EMBL/GenBank/DDBJ whole genome shotgun (WGS) entry which is preliminary data.</text>
</comment>
<dbReference type="AlphaFoldDB" id="A0A225V0I4"/>
<accession>A0A225V0I4</accession>
<name>A0A225V0I4_9STRA</name>
<keyword evidence="3" id="KW-1185">Reference proteome</keyword>
<reference evidence="3" key="1">
    <citation type="submission" date="2017-03" db="EMBL/GenBank/DDBJ databases">
        <title>Phytopthora megakarya and P. palmivora, two closely related causual agents of cacao black pod achieved similar genome size and gene model numbers by different mechanisms.</title>
        <authorList>
            <person name="Ali S."/>
            <person name="Shao J."/>
            <person name="Larry D.J."/>
            <person name="Kronmiller B."/>
            <person name="Shen D."/>
            <person name="Strem M.D."/>
            <person name="Melnick R.L."/>
            <person name="Guiltinan M.J."/>
            <person name="Tyler B.M."/>
            <person name="Meinhardt L.W."/>
            <person name="Bailey B.A."/>
        </authorList>
    </citation>
    <scope>NUCLEOTIDE SEQUENCE [LARGE SCALE GENOMIC DNA]</scope>
    <source>
        <strain evidence="3">zdho120</strain>
    </source>
</reference>
<protein>
    <recommendedName>
        <fullName evidence="1">Helitron helicase-like domain-containing protein</fullName>
    </recommendedName>
</protein>
<sequence>MLSSHELFVLASFDYLSVQKMYTQSYNDISEEALLQTLKDKERQRQSRTASARDHNSSATAFLRTVELSGSSMWGSDGRRAQCRRRAFAYQTRFGQPALFVTLTPNVADSFVMAQYCGCHLR</sequence>